<protein>
    <recommendedName>
        <fullName evidence="2">DUF547 domain-containing protein</fullName>
    </recommendedName>
</protein>
<dbReference type="EMBL" id="JADCNL010000010">
    <property type="protein sequence ID" value="KAG0463594.1"/>
    <property type="molecule type" value="Genomic_DNA"/>
</dbReference>
<feature type="domain" description="DUF547" evidence="2">
    <location>
        <begin position="312"/>
        <end position="444"/>
    </location>
</feature>
<reference evidence="3 4" key="1">
    <citation type="journal article" date="2020" name="Nat. Food">
        <title>A phased Vanilla planifolia genome enables genetic improvement of flavour and production.</title>
        <authorList>
            <person name="Hasing T."/>
            <person name="Tang H."/>
            <person name="Brym M."/>
            <person name="Khazi F."/>
            <person name="Huang T."/>
            <person name="Chambers A.H."/>
        </authorList>
    </citation>
    <scope>NUCLEOTIDE SEQUENCE [LARGE SCALE GENOMIC DNA]</scope>
    <source>
        <tissue evidence="3">Leaf</tissue>
    </source>
</reference>
<evidence type="ECO:0000259" key="2">
    <source>
        <dbReference type="Pfam" id="PF04784"/>
    </source>
</evidence>
<feature type="region of interest" description="Disordered" evidence="1">
    <location>
        <begin position="127"/>
        <end position="172"/>
    </location>
</feature>
<dbReference type="PANTHER" id="PTHR23054:SF15">
    <property type="entry name" value="OS08G0515700 PROTEIN"/>
    <property type="match status" value="1"/>
</dbReference>
<comment type="caution">
    <text evidence="3">The sequence shown here is derived from an EMBL/GenBank/DDBJ whole genome shotgun (WGS) entry which is preliminary data.</text>
</comment>
<dbReference type="Proteomes" id="UP000636800">
    <property type="component" value="Chromosome 10"/>
</dbReference>
<sequence length="528" mass="59551">LRSPCSYLRSISAIEFDSKGLKLRISESDMLDEMPDVPAILSCHNPSIRLRRRPECESNFFSSLDITIGNSPIVASTKTTSPEKMHLEIVEEILHLERKIACLERHLLFLYQSAFERHFAASPITVNSASTNSSRDERDFTSSSSTRCSHTEEQETNNTSHTPMEDFPTTMGKSLSKHQTLADFLGTSIQDHLPDSASKLSEDMIRCIAAVYCNLASSTNQHLDMLASASSSISSSSTLSPKYASQICSPHCWYEVALIPCATKLTKSKHDPYKDMIEVPEICISGERSEFVSKRLKIFSSLIGRLESVDPSKMEQQEQLAFWINIHNALVMHAFLANGPQETSSILEATCHIGGFLVNPYSIQSLILGCGQSHCPTSQSMSMFASSRKCRKANSSHRHPYALHLPEPLTRFALCTGSSSDPAVRIYTARDVHQELKLAKREYIQSKVSIQKDKLILPTLLYFYTKEASIQLPQLIQMISFCMQEDEQRAIQECFQRKGRRTLKLAPYEANFRFLLHRDLATEYRKEN</sequence>
<evidence type="ECO:0000256" key="1">
    <source>
        <dbReference type="SAM" id="MobiDB-lite"/>
    </source>
</evidence>
<feature type="non-terminal residue" evidence="3">
    <location>
        <position position="1"/>
    </location>
</feature>
<proteinExistence type="predicted"/>
<dbReference type="AlphaFoldDB" id="A0A835Q102"/>
<gene>
    <name evidence="3" type="ORF">HPP92_019663</name>
</gene>
<evidence type="ECO:0000313" key="4">
    <source>
        <dbReference type="Proteomes" id="UP000636800"/>
    </source>
</evidence>
<keyword evidence="4" id="KW-1185">Reference proteome</keyword>
<dbReference type="Pfam" id="PF04784">
    <property type="entry name" value="DUF547"/>
    <property type="match status" value="1"/>
</dbReference>
<dbReference type="InterPro" id="IPR006869">
    <property type="entry name" value="DUF547"/>
</dbReference>
<organism evidence="3 4">
    <name type="scientific">Vanilla planifolia</name>
    <name type="common">Vanilla</name>
    <dbReference type="NCBI Taxonomy" id="51239"/>
    <lineage>
        <taxon>Eukaryota</taxon>
        <taxon>Viridiplantae</taxon>
        <taxon>Streptophyta</taxon>
        <taxon>Embryophyta</taxon>
        <taxon>Tracheophyta</taxon>
        <taxon>Spermatophyta</taxon>
        <taxon>Magnoliopsida</taxon>
        <taxon>Liliopsida</taxon>
        <taxon>Asparagales</taxon>
        <taxon>Orchidaceae</taxon>
        <taxon>Vanilloideae</taxon>
        <taxon>Vanilleae</taxon>
        <taxon>Vanilla</taxon>
    </lineage>
</organism>
<name>A0A835Q102_VANPL</name>
<accession>A0A835Q102</accession>
<evidence type="ECO:0000313" key="3">
    <source>
        <dbReference type="EMBL" id="KAG0463594.1"/>
    </source>
</evidence>
<dbReference type="PANTHER" id="PTHR23054">
    <property type="entry name" value="TERNARY COMPLEX FACTOR MIP1, LEUCINE-ZIPPER-RELATED"/>
    <property type="match status" value="1"/>
</dbReference>